<dbReference type="Proteomes" id="UP000410492">
    <property type="component" value="Unassembled WGS sequence"/>
</dbReference>
<dbReference type="InterPro" id="IPR002674">
    <property type="entry name" value="Ribosomal_eL43"/>
</dbReference>
<dbReference type="SUPFAM" id="SSF57829">
    <property type="entry name" value="Zn-binding ribosomal proteins"/>
    <property type="match status" value="1"/>
</dbReference>
<dbReference type="EMBL" id="CAACVG010005920">
    <property type="protein sequence ID" value="VEN39768.1"/>
    <property type="molecule type" value="Genomic_DNA"/>
</dbReference>
<comment type="similarity">
    <text evidence="1">Belongs to the eukaryotic ribosomal protein eL43 family.</text>
</comment>
<keyword evidence="5" id="KW-1185">Reference proteome</keyword>
<dbReference type="OrthoDB" id="10258345at2759"/>
<proteinExistence type="inferred from homology"/>
<evidence type="ECO:0000256" key="3">
    <source>
        <dbReference type="ARBA" id="ARBA00023274"/>
    </source>
</evidence>
<evidence type="ECO:0000313" key="5">
    <source>
        <dbReference type="Proteomes" id="UP000410492"/>
    </source>
</evidence>
<keyword evidence="3" id="KW-0687">Ribonucleoprotein</keyword>
<organism evidence="4 5">
    <name type="scientific">Callosobruchus maculatus</name>
    <name type="common">Southern cowpea weevil</name>
    <name type="synonym">Pulse bruchid</name>
    <dbReference type="NCBI Taxonomy" id="64391"/>
    <lineage>
        <taxon>Eukaryota</taxon>
        <taxon>Metazoa</taxon>
        <taxon>Ecdysozoa</taxon>
        <taxon>Arthropoda</taxon>
        <taxon>Hexapoda</taxon>
        <taxon>Insecta</taxon>
        <taxon>Pterygota</taxon>
        <taxon>Neoptera</taxon>
        <taxon>Endopterygota</taxon>
        <taxon>Coleoptera</taxon>
        <taxon>Polyphaga</taxon>
        <taxon>Cucujiformia</taxon>
        <taxon>Chrysomeloidea</taxon>
        <taxon>Chrysomelidae</taxon>
        <taxon>Bruchinae</taxon>
        <taxon>Bruchini</taxon>
        <taxon>Callosobruchus</taxon>
    </lineage>
</organism>
<dbReference type="Gene3D" id="2.20.25.30">
    <property type="match status" value="1"/>
</dbReference>
<dbReference type="AlphaFoldDB" id="A0A653BVW6"/>
<dbReference type="Pfam" id="PF01780">
    <property type="entry name" value="Ribosomal_L37ae"/>
    <property type="match status" value="1"/>
</dbReference>
<name>A0A653BVW6_CALMS</name>
<evidence type="ECO:0000256" key="1">
    <source>
        <dbReference type="ARBA" id="ARBA00008672"/>
    </source>
</evidence>
<reference evidence="4 5" key="1">
    <citation type="submission" date="2019-01" db="EMBL/GenBank/DDBJ databases">
        <authorList>
            <person name="Sayadi A."/>
        </authorList>
    </citation>
    <scope>NUCLEOTIDE SEQUENCE [LARGE SCALE GENOMIC DNA]</scope>
</reference>
<sequence>MVKKMEVTQHSKYSCSFCRKDAIKSVVGIWSCNRVKGLLPVVHEYTLQQPQNQLDHSVRCLGESKESQFHASDYTFYIGFSI</sequence>
<dbReference type="GO" id="GO:0003735">
    <property type="term" value="F:structural constituent of ribosome"/>
    <property type="evidence" value="ECO:0007669"/>
    <property type="project" value="InterPro"/>
</dbReference>
<dbReference type="InterPro" id="IPR011331">
    <property type="entry name" value="Ribosomal_eL37/eL43"/>
</dbReference>
<keyword evidence="2" id="KW-0689">Ribosomal protein</keyword>
<protein>
    <submittedName>
        <fullName evidence="4">Uncharacterized protein</fullName>
    </submittedName>
</protein>
<dbReference type="GO" id="GO:0006412">
    <property type="term" value="P:translation"/>
    <property type="evidence" value="ECO:0007669"/>
    <property type="project" value="InterPro"/>
</dbReference>
<dbReference type="GO" id="GO:0005840">
    <property type="term" value="C:ribosome"/>
    <property type="evidence" value="ECO:0007669"/>
    <property type="project" value="UniProtKB-KW"/>
</dbReference>
<dbReference type="GO" id="GO:1990904">
    <property type="term" value="C:ribonucleoprotein complex"/>
    <property type="evidence" value="ECO:0007669"/>
    <property type="project" value="UniProtKB-KW"/>
</dbReference>
<accession>A0A653BVW6</accession>
<evidence type="ECO:0000313" key="4">
    <source>
        <dbReference type="EMBL" id="VEN39768.1"/>
    </source>
</evidence>
<dbReference type="InterPro" id="IPR011332">
    <property type="entry name" value="Ribosomal_zn-bd"/>
</dbReference>
<evidence type="ECO:0000256" key="2">
    <source>
        <dbReference type="ARBA" id="ARBA00022980"/>
    </source>
</evidence>
<gene>
    <name evidence="4" type="ORF">CALMAC_LOCUS4168</name>
</gene>